<evidence type="ECO:0000256" key="1">
    <source>
        <dbReference type="SAM" id="MobiDB-lite"/>
    </source>
</evidence>
<feature type="compositionally biased region" description="Low complexity" evidence="1">
    <location>
        <begin position="50"/>
        <end position="62"/>
    </location>
</feature>
<reference evidence="2" key="1">
    <citation type="submission" date="2018-10" db="EMBL/GenBank/DDBJ databases">
        <title>Effector identification in a new, highly contiguous assembly of the strawberry crown rot pathogen Phytophthora cactorum.</title>
        <authorList>
            <person name="Armitage A.D."/>
            <person name="Nellist C.F."/>
            <person name="Bates H."/>
            <person name="Vickerstaff R.J."/>
            <person name="Harrison R.J."/>
        </authorList>
    </citation>
    <scope>NUCLEOTIDE SEQUENCE</scope>
    <source>
        <strain evidence="2">4040</strain>
        <strain evidence="3">P421</strain>
    </source>
</reference>
<protein>
    <submittedName>
        <fullName evidence="2">Uncharacterized protein</fullName>
    </submittedName>
</protein>
<dbReference type="EMBL" id="RCMV01001542">
    <property type="protein sequence ID" value="KAG3208140.1"/>
    <property type="molecule type" value="Genomic_DNA"/>
</dbReference>
<feature type="compositionally biased region" description="Polar residues" evidence="1">
    <location>
        <begin position="35"/>
        <end position="49"/>
    </location>
</feature>
<feature type="region of interest" description="Disordered" evidence="1">
    <location>
        <begin position="15"/>
        <end position="62"/>
    </location>
</feature>
<sequence length="77" mass="8643">MLRWNVKEPGGVIRHEHGVSHDRYRGRHCDATAGPTKTPSIKSPNFLNGSSTSRSKVTTRSTNLCSHRGENARCFRH</sequence>
<evidence type="ECO:0000313" key="3">
    <source>
        <dbReference type="EMBL" id="KAG3208140.1"/>
    </source>
</evidence>
<evidence type="ECO:0000313" key="4">
    <source>
        <dbReference type="Proteomes" id="UP000736787"/>
    </source>
</evidence>
<feature type="compositionally biased region" description="Basic and acidic residues" evidence="1">
    <location>
        <begin position="15"/>
        <end position="30"/>
    </location>
</feature>
<dbReference type="AlphaFoldDB" id="A0A8T1B5Y2"/>
<dbReference type="Proteomes" id="UP000736787">
    <property type="component" value="Unassembled WGS sequence"/>
</dbReference>
<dbReference type="EMBL" id="RCMK01001470">
    <property type="protein sequence ID" value="KAG2893715.1"/>
    <property type="molecule type" value="Genomic_DNA"/>
</dbReference>
<comment type="caution">
    <text evidence="2">The sequence shown here is derived from an EMBL/GenBank/DDBJ whole genome shotgun (WGS) entry which is preliminary data.</text>
</comment>
<proteinExistence type="predicted"/>
<accession>A0A8T1B5Y2</accession>
<evidence type="ECO:0000313" key="2">
    <source>
        <dbReference type="EMBL" id="KAG2893715.1"/>
    </source>
</evidence>
<dbReference type="Proteomes" id="UP000760860">
    <property type="component" value="Unassembled WGS sequence"/>
</dbReference>
<gene>
    <name evidence="2" type="ORF">PC117_g23703</name>
    <name evidence="3" type="ORF">PC129_g20833</name>
</gene>
<organism evidence="2 4">
    <name type="scientific">Phytophthora cactorum</name>
    <dbReference type="NCBI Taxonomy" id="29920"/>
    <lineage>
        <taxon>Eukaryota</taxon>
        <taxon>Sar</taxon>
        <taxon>Stramenopiles</taxon>
        <taxon>Oomycota</taxon>
        <taxon>Peronosporomycetes</taxon>
        <taxon>Peronosporales</taxon>
        <taxon>Peronosporaceae</taxon>
        <taxon>Phytophthora</taxon>
    </lineage>
</organism>
<name>A0A8T1B5Y2_9STRA</name>